<dbReference type="SUPFAM" id="SSF52058">
    <property type="entry name" value="L domain-like"/>
    <property type="match status" value="1"/>
</dbReference>
<dbReference type="Gene3D" id="3.90.550.10">
    <property type="entry name" value="Spore Coat Polysaccharide Biosynthesis Protein SpsA, Chain A"/>
    <property type="match status" value="1"/>
</dbReference>
<dbReference type="InterPro" id="IPR002618">
    <property type="entry name" value="UDPGP_fam"/>
</dbReference>
<dbReference type="PANTHER" id="PTHR11952:SF2">
    <property type="entry name" value="LD24639P"/>
    <property type="match status" value="1"/>
</dbReference>
<sequence>MVDANQYINSNYPFPSVNRTIIQTLDISNRNLINTINLGPSENFTNLVNLNTSFNQISGFTLGLLPQFQNMDFSHNILTNFIMKNTLLLPRLSIINLSHNSLSDIGPGSVILTHLDISNNLITTLDLSDCRNLVKLNCSGNRDLSNLTLNPLFDPTDPNAFDCRGTSIGQVNTTSYTYDCRTEKMSPTQTEIESLKARYTAAGQEHLFTFYDDLTPEEQTALFNQLNKLDIERVNQIFKKATSSSGDASNTKKQNLEPLPDDVFDSALDANEDKIKEWEKLGFDAISQNKVCVILMAGGQGTRLGSSAPKGCYDINLPSGKSLFQLQAERILRLQKVAQDITKSKNDVIIPWYIMTSGPTRSATESFFKQNNYFGLKEENVIFFEQGKVFMETKSSLAVAPDGNGGMYAALRKEKVLDSMKSRNICYTHAYCVDNCLVRVADPIFIGYCISKNSDCGAKVVRKIDPQESVGIIALRNGKFNVVEYSEIDSEVAEQRKPNGQLTYGAANIANHFYNVDFLDRIESFESELEYHIANKKIKHTDIKTGELIAPSKPNGMKLELFVFDVFPFTERMAVLEVERKDEFSPLKNGPGTASDNPETSRKDIINQHVRFVEKAGGTVIPGDGDSLGNLKFEISPLVSYSGEGLEKLKGKTIKTPCTLDTSADLDKF</sequence>
<dbReference type="Pfam" id="PF01704">
    <property type="entry name" value="UDPGP"/>
    <property type="match status" value="1"/>
</dbReference>
<evidence type="ECO:0000313" key="7">
    <source>
        <dbReference type="EMBL" id="CAG8733497.1"/>
    </source>
</evidence>
<dbReference type="InterPro" id="IPR032675">
    <property type="entry name" value="LRR_dom_sf"/>
</dbReference>
<comment type="similarity">
    <text evidence="2">Belongs to the UDPGP type 1 family.</text>
</comment>
<dbReference type="EMBL" id="CAJVQB010009775">
    <property type="protein sequence ID" value="CAG8733497.1"/>
    <property type="molecule type" value="Genomic_DNA"/>
</dbReference>
<comment type="catalytic activity">
    <reaction evidence="6">
        <text>N-acetyl-alpha-D-glucosamine 1-phosphate + UTP + H(+) = UDP-N-acetyl-alpha-D-glucosamine + diphosphate</text>
        <dbReference type="Rhea" id="RHEA:13509"/>
        <dbReference type="ChEBI" id="CHEBI:15378"/>
        <dbReference type="ChEBI" id="CHEBI:33019"/>
        <dbReference type="ChEBI" id="CHEBI:46398"/>
        <dbReference type="ChEBI" id="CHEBI:57705"/>
        <dbReference type="ChEBI" id="CHEBI:57776"/>
        <dbReference type="EC" id="2.7.7.23"/>
    </reaction>
</comment>
<protein>
    <recommendedName>
        <fullName evidence="3">UDP-N-acetylglucosamine diphosphorylase</fullName>
        <ecNumber evidence="3">2.7.7.23</ecNumber>
    </recommendedName>
</protein>
<dbReference type="InterPro" id="IPR039741">
    <property type="entry name" value="UDP-sugar_pyrophosphorylase"/>
</dbReference>
<comment type="caution">
    <text evidence="7">The sequence shown here is derived from an EMBL/GenBank/DDBJ whole genome shotgun (WGS) entry which is preliminary data.</text>
</comment>
<comment type="pathway">
    <text evidence="1">Nucleotide-sugar biosynthesis; UDP-N-acetyl-alpha-D-glucosamine biosynthesis; UDP-N-acetyl-alpha-D-glucosamine from N-acetyl-alpha-D-glucosamine 1-phosphate: step 1/1.</text>
</comment>
<reference evidence="7 8" key="1">
    <citation type="submission" date="2021-06" db="EMBL/GenBank/DDBJ databases">
        <authorList>
            <person name="Kallberg Y."/>
            <person name="Tangrot J."/>
            <person name="Rosling A."/>
        </authorList>
    </citation>
    <scope>NUCLEOTIDE SEQUENCE [LARGE SCALE GENOMIC DNA]</scope>
    <source>
        <strain evidence="7 8">120-4 pot B 10/14</strain>
    </source>
</reference>
<evidence type="ECO:0000256" key="6">
    <source>
        <dbReference type="ARBA" id="ARBA00048493"/>
    </source>
</evidence>
<keyword evidence="4" id="KW-0808">Transferase</keyword>
<evidence type="ECO:0000313" key="8">
    <source>
        <dbReference type="Proteomes" id="UP000789901"/>
    </source>
</evidence>
<dbReference type="CDD" id="cd04193">
    <property type="entry name" value="UDPGlcNAc_PPase"/>
    <property type="match status" value="1"/>
</dbReference>
<dbReference type="Gene3D" id="3.80.10.10">
    <property type="entry name" value="Ribonuclease Inhibitor"/>
    <property type="match status" value="1"/>
</dbReference>
<evidence type="ECO:0000256" key="5">
    <source>
        <dbReference type="ARBA" id="ARBA00022695"/>
    </source>
</evidence>
<evidence type="ECO:0000256" key="3">
    <source>
        <dbReference type="ARBA" id="ARBA00012457"/>
    </source>
</evidence>
<name>A0ABN7V5Y4_GIGMA</name>
<evidence type="ECO:0000256" key="4">
    <source>
        <dbReference type="ARBA" id="ARBA00022679"/>
    </source>
</evidence>
<gene>
    <name evidence="7" type="ORF">GMARGA_LOCUS14626</name>
</gene>
<evidence type="ECO:0000256" key="2">
    <source>
        <dbReference type="ARBA" id="ARBA00010401"/>
    </source>
</evidence>
<dbReference type="Proteomes" id="UP000789901">
    <property type="component" value="Unassembled WGS sequence"/>
</dbReference>
<dbReference type="PANTHER" id="PTHR11952">
    <property type="entry name" value="UDP- GLUCOSE PYROPHOSPHORYLASE"/>
    <property type="match status" value="1"/>
</dbReference>
<organism evidence="7 8">
    <name type="scientific">Gigaspora margarita</name>
    <dbReference type="NCBI Taxonomy" id="4874"/>
    <lineage>
        <taxon>Eukaryota</taxon>
        <taxon>Fungi</taxon>
        <taxon>Fungi incertae sedis</taxon>
        <taxon>Mucoromycota</taxon>
        <taxon>Glomeromycotina</taxon>
        <taxon>Glomeromycetes</taxon>
        <taxon>Diversisporales</taxon>
        <taxon>Gigasporaceae</taxon>
        <taxon>Gigaspora</taxon>
    </lineage>
</organism>
<dbReference type="InterPro" id="IPR029044">
    <property type="entry name" value="Nucleotide-diphossugar_trans"/>
</dbReference>
<accession>A0ABN7V5Y4</accession>
<keyword evidence="8" id="KW-1185">Reference proteome</keyword>
<evidence type="ECO:0000256" key="1">
    <source>
        <dbReference type="ARBA" id="ARBA00005208"/>
    </source>
</evidence>
<dbReference type="EC" id="2.7.7.23" evidence="3"/>
<proteinExistence type="inferred from homology"/>
<keyword evidence="5" id="KW-0548">Nucleotidyltransferase</keyword>
<dbReference type="SUPFAM" id="SSF53448">
    <property type="entry name" value="Nucleotide-diphospho-sugar transferases"/>
    <property type="match status" value="1"/>
</dbReference>